<dbReference type="SMART" id="SM00220">
    <property type="entry name" value="S_TKc"/>
    <property type="match status" value="1"/>
</dbReference>
<dbReference type="InterPro" id="IPR035940">
    <property type="entry name" value="CAP_sf"/>
</dbReference>
<dbReference type="InterPro" id="IPR000719">
    <property type="entry name" value="Prot_kinase_dom"/>
</dbReference>
<evidence type="ECO:0000259" key="5">
    <source>
        <dbReference type="PROSITE" id="PS50011"/>
    </source>
</evidence>
<keyword evidence="4" id="KW-1133">Transmembrane helix</keyword>
<dbReference type="Pfam" id="PF00188">
    <property type="entry name" value="CAP"/>
    <property type="match status" value="1"/>
</dbReference>
<feature type="region of interest" description="Disordered" evidence="3">
    <location>
        <begin position="248"/>
        <end position="267"/>
    </location>
</feature>
<dbReference type="OrthoDB" id="4062651at2759"/>
<feature type="region of interest" description="Disordered" evidence="3">
    <location>
        <begin position="147"/>
        <end position="167"/>
    </location>
</feature>
<feature type="transmembrane region" description="Helical" evidence="4">
    <location>
        <begin position="55"/>
        <end position="81"/>
    </location>
</feature>
<dbReference type="InterPro" id="IPR001283">
    <property type="entry name" value="CRISP-related"/>
</dbReference>
<organism evidence="6 7">
    <name type="scientific">Adineta ricciae</name>
    <name type="common">Rotifer</name>
    <dbReference type="NCBI Taxonomy" id="249248"/>
    <lineage>
        <taxon>Eukaryota</taxon>
        <taxon>Metazoa</taxon>
        <taxon>Spiralia</taxon>
        <taxon>Gnathifera</taxon>
        <taxon>Rotifera</taxon>
        <taxon>Eurotatoria</taxon>
        <taxon>Bdelloidea</taxon>
        <taxon>Adinetida</taxon>
        <taxon>Adinetidae</taxon>
        <taxon>Adineta</taxon>
    </lineage>
</organism>
<dbReference type="PROSITE" id="PS50011">
    <property type="entry name" value="PROTEIN_KINASE_DOM"/>
    <property type="match status" value="1"/>
</dbReference>
<evidence type="ECO:0000256" key="3">
    <source>
        <dbReference type="SAM" id="MobiDB-lite"/>
    </source>
</evidence>
<evidence type="ECO:0000256" key="2">
    <source>
        <dbReference type="ARBA" id="ARBA00022840"/>
    </source>
</evidence>
<dbReference type="Proteomes" id="UP000663852">
    <property type="component" value="Unassembled WGS sequence"/>
</dbReference>
<feature type="region of interest" description="Disordered" evidence="3">
    <location>
        <begin position="835"/>
        <end position="855"/>
    </location>
</feature>
<protein>
    <recommendedName>
        <fullName evidence="5">Protein kinase domain-containing protein</fullName>
    </recommendedName>
</protein>
<dbReference type="InterPro" id="IPR050198">
    <property type="entry name" value="Non-receptor_tyrosine_kinases"/>
</dbReference>
<feature type="domain" description="Protein kinase" evidence="5">
    <location>
        <begin position="408"/>
        <end position="669"/>
    </location>
</feature>
<evidence type="ECO:0000256" key="1">
    <source>
        <dbReference type="ARBA" id="ARBA00022741"/>
    </source>
</evidence>
<sequence length="1123" mass="124030">MLIIHTLIDSYESEQVKRITVKKLSMINNMEMSNSDGQYEPMQKPSMFGSKRIKIGLAVFLILGLLAIAVVIVVSLIPVFFENTATSSTTSSSKESNYITNTYASTLNLTSTQNTTVTDTASVARQLETAAGLTSNSINVYDVQFTTDSSSSTGRRRRDLENQRNKRQSFQCNSRALSQNFTRLLIKLTIVYPKSCGVSLICKQKFLTNAQSRLGVSNNFPLQFTFADGRPFNFQVMFCNSVVESTSPGTSGVTTTAAGATSTTSGTTTTTTTVFTPNLFQQQALAQTNVDRAVCCAPAMILDADITAIAQTYAQKLCDTNTFVHSGNTYQGNWLGENIWDYGGSGQTNINSINEPSEILEQAYRNGDKYAYLEEHTIDLTEFIQFRTKDPSRRRPIKRVLIDKKSLLKPIKELGHGAFGTVYLGTYGNSQVIAYKVIRSSSSKEAMREANILKTLSHPNIVRYIDVIPTANHILLVMEYIDGGTMFKYIRKTSYSNKYWSDCKKMMIAVAFALNYLSEKHIIHADLKSDNILLKSDNTAVLSDFGLSKVVKDSDIPFSNAARGAIRWWAPELCASHREPPSYSSDVWAYGCVLLEIITKKYPWEDFIGDNGALMDALADDRNIKAFEHFCYNLNAPDNFHKILRSCCSWSKNHRPNFKRIINDFNELSSADSNAQNKSEVSFDLSEDESYSSYPTPRLQSEQVKRIKVKKLSMINNMDMSNSDGQYEPMQKPSMFGSKRIKIGLAVFLILGLLAIAVVIVVSLIPVFFENTATSSATSSSKESNYITNTYASTLNLTSTQNTTVTNTASVARQLETAAGLTSNSINVYDVQFTTDSSSSTGRRRRDLENQRNKRQSFQCNSRALNQNFTRLLIKLTIVYPKSCGVSQICKQKFLTNAQSRLATSNNFPLLFTFADGRPFNFQVMFCNSVVESTSPGTSGVTTAVAGATSTTSGTTTTTTTVFTPNLFQQQALAQTNVDRAAYCAPAMTLDADITAIAQTYAQKLCDTNTFVHSGNTYQGNWLGENIWDYGGSGQTNINSINGSSPVEDWFSEYVNYNWASPGFASNTGHFTQTVWVGSTRFGIGICCTADNTTCYVVGNYYPGGNVGGSYPQNVLQPPCSGK</sequence>
<dbReference type="Pfam" id="PF07714">
    <property type="entry name" value="PK_Tyr_Ser-Thr"/>
    <property type="match status" value="1"/>
</dbReference>
<dbReference type="PROSITE" id="PS00108">
    <property type="entry name" value="PROTEIN_KINASE_ST"/>
    <property type="match status" value="1"/>
</dbReference>
<dbReference type="GO" id="GO:0004672">
    <property type="term" value="F:protein kinase activity"/>
    <property type="evidence" value="ECO:0007669"/>
    <property type="project" value="InterPro"/>
</dbReference>
<dbReference type="SUPFAM" id="SSF56112">
    <property type="entry name" value="Protein kinase-like (PK-like)"/>
    <property type="match status" value="1"/>
</dbReference>
<dbReference type="InterPro" id="IPR014044">
    <property type="entry name" value="CAP_dom"/>
</dbReference>
<name>A0A814VPQ6_ADIRI</name>
<proteinExistence type="predicted"/>
<dbReference type="InterPro" id="IPR011009">
    <property type="entry name" value="Kinase-like_dom_sf"/>
</dbReference>
<dbReference type="Gene3D" id="1.10.510.10">
    <property type="entry name" value="Transferase(Phosphotransferase) domain 1"/>
    <property type="match status" value="1"/>
</dbReference>
<evidence type="ECO:0000313" key="6">
    <source>
        <dbReference type="EMBL" id="CAF1190118.1"/>
    </source>
</evidence>
<keyword evidence="4" id="KW-0812">Transmembrane</keyword>
<dbReference type="GO" id="GO:0005524">
    <property type="term" value="F:ATP binding"/>
    <property type="evidence" value="ECO:0007669"/>
    <property type="project" value="UniProtKB-KW"/>
</dbReference>
<dbReference type="InterPro" id="IPR008271">
    <property type="entry name" value="Ser/Thr_kinase_AS"/>
</dbReference>
<dbReference type="SUPFAM" id="SSF55797">
    <property type="entry name" value="PR-1-like"/>
    <property type="match status" value="2"/>
</dbReference>
<reference evidence="6" key="1">
    <citation type="submission" date="2021-02" db="EMBL/GenBank/DDBJ databases">
        <authorList>
            <person name="Nowell W R."/>
        </authorList>
    </citation>
    <scope>NUCLEOTIDE SEQUENCE</scope>
</reference>
<comment type="caution">
    <text evidence="6">The sequence shown here is derived from an EMBL/GenBank/DDBJ whole genome shotgun (WGS) entry which is preliminary data.</text>
</comment>
<dbReference type="PANTHER" id="PTHR24418">
    <property type="entry name" value="TYROSINE-PROTEIN KINASE"/>
    <property type="match status" value="1"/>
</dbReference>
<feature type="transmembrane region" description="Helical" evidence="4">
    <location>
        <begin position="743"/>
        <end position="769"/>
    </location>
</feature>
<dbReference type="PRINTS" id="PR00837">
    <property type="entry name" value="V5TPXLIKE"/>
</dbReference>
<dbReference type="SUPFAM" id="SSF117839">
    <property type="entry name" value="WWE domain"/>
    <property type="match status" value="1"/>
</dbReference>
<gene>
    <name evidence="6" type="ORF">EDS130_LOCUS24754</name>
</gene>
<dbReference type="Gene3D" id="3.40.33.10">
    <property type="entry name" value="CAP"/>
    <property type="match status" value="2"/>
</dbReference>
<dbReference type="EMBL" id="CAJNOJ010000142">
    <property type="protein sequence ID" value="CAF1190118.1"/>
    <property type="molecule type" value="Genomic_DNA"/>
</dbReference>
<dbReference type="InterPro" id="IPR037197">
    <property type="entry name" value="WWE_dom_sf"/>
</dbReference>
<dbReference type="CDD" id="cd05382">
    <property type="entry name" value="CAP_GAPR1-like"/>
    <property type="match status" value="1"/>
</dbReference>
<evidence type="ECO:0000256" key="4">
    <source>
        <dbReference type="SAM" id="Phobius"/>
    </source>
</evidence>
<dbReference type="SMART" id="SM00198">
    <property type="entry name" value="SCP"/>
    <property type="match status" value="1"/>
</dbReference>
<keyword evidence="4" id="KW-0472">Membrane</keyword>
<accession>A0A814VPQ6</accession>
<dbReference type="InterPro" id="IPR001245">
    <property type="entry name" value="Ser-Thr/Tyr_kinase_cat_dom"/>
</dbReference>
<dbReference type="InterPro" id="IPR034113">
    <property type="entry name" value="SCP_GAPR1-like"/>
</dbReference>
<keyword evidence="1" id="KW-0547">Nucleotide-binding</keyword>
<dbReference type="AlphaFoldDB" id="A0A814VPQ6"/>
<evidence type="ECO:0000313" key="7">
    <source>
        <dbReference type="Proteomes" id="UP000663852"/>
    </source>
</evidence>
<keyword evidence="2" id="KW-0067">ATP-binding</keyword>